<dbReference type="AlphaFoldDB" id="A0A0A9F3X9"/>
<proteinExistence type="predicted"/>
<protein>
    <submittedName>
        <fullName evidence="1">Uncharacterized protein</fullName>
    </submittedName>
</protein>
<dbReference type="EMBL" id="GBRH01191977">
    <property type="protein sequence ID" value="JAE05919.1"/>
    <property type="molecule type" value="Transcribed_RNA"/>
</dbReference>
<reference evidence="1" key="1">
    <citation type="submission" date="2014-09" db="EMBL/GenBank/DDBJ databases">
        <authorList>
            <person name="Magalhaes I.L.F."/>
            <person name="Oliveira U."/>
            <person name="Santos F.R."/>
            <person name="Vidigal T.H.D.A."/>
            <person name="Brescovit A.D."/>
            <person name="Santos A.J."/>
        </authorList>
    </citation>
    <scope>NUCLEOTIDE SEQUENCE</scope>
    <source>
        <tissue evidence="1">Shoot tissue taken approximately 20 cm above the soil surface</tissue>
    </source>
</reference>
<sequence>MGVLEIISFNNNTSRTGNAPVLIRLLEATCSLLCPLENSVGPQTRQNNRNKPNGENKATKIIRICIMFLQLSNIPV</sequence>
<reference evidence="1" key="2">
    <citation type="journal article" date="2015" name="Data Brief">
        <title>Shoot transcriptome of the giant reed, Arundo donax.</title>
        <authorList>
            <person name="Barrero R.A."/>
            <person name="Guerrero F.D."/>
            <person name="Moolhuijzen P."/>
            <person name="Goolsby J.A."/>
            <person name="Tidwell J."/>
            <person name="Bellgard S.E."/>
            <person name="Bellgard M.I."/>
        </authorList>
    </citation>
    <scope>NUCLEOTIDE SEQUENCE</scope>
    <source>
        <tissue evidence="1">Shoot tissue taken approximately 20 cm above the soil surface</tissue>
    </source>
</reference>
<name>A0A0A9F3X9_ARUDO</name>
<accession>A0A0A9F3X9</accession>
<evidence type="ECO:0000313" key="1">
    <source>
        <dbReference type="EMBL" id="JAE05919.1"/>
    </source>
</evidence>
<organism evidence="1">
    <name type="scientific">Arundo donax</name>
    <name type="common">Giant reed</name>
    <name type="synonym">Donax arundinaceus</name>
    <dbReference type="NCBI Taxonomy" id="35708"/>
    <lineage>
        <taxon>Eukaryota</taxon>
        <taxon>Viridiplantae</taxon>
        <taxon>Streptophyta</taxon>
        <taxon>Embryophyta</taxon>
        <taxon>Tracheophyta</taxon>
        <taxon>Spermatophyta</taxon>
        <taxon>Magnoliopsida</taxon>
        <taxon>Liliopsida</taxon>
        <taxon>Poales</taxon>
        <taxon>Poaceae</taxon>
        <taxon>PACMAD clade</taxon>
        <taxon>Arundinoideae</taxon>
        <taxon>Arundineae</taxon>
        <taxon>Arundo</taxon>
    </lineage>
</organism>